<accession>A0ABP0V0X6</accession>
<dbReference type="Pfam" id="PF01419">
    <property type="entry name" value="Jacalin"/>
    <property type="match status" value="1"/>
</dbReference>
<evidence type="ECO:0000259" key="7">
    <source>
        <dbReference type="PROSITE" id="PS50011"/>
    </source>
</evidence>
<dbReference type="EMBL" id="OZ019900">
    <property type="protein sequence ID" value="CAK9234320.1"/>
    <property type="molecule type" value="Genomic_DNA"/>
</dbReference>
<dbReference type="InterPro" id="IPR000719">
    <property type="entry name" value="Prot_kinase_dom"/>
</dbReference>
<dbReference type="Gene3D" id="2.100.10.30">
    <property type="entry name" value="Jacalin-like lectin domain"/>
    <property type="match status" value="1"/>
</dbReference>
<evidence type="ECO:0000313" key="9">
    <source>
        <dbReference type="EMBL" id="CAK9234320.1"/>
    </source>
</evidence>
<evidence type="ECO:0008006" key="11">
    <source>
        <dbReference type="Google" id="ProtNLM"/>
    </source>
</evidence>
<evidence type="ECO:0000256" key="4">
    <source>
        <dbReference type="ARBA" id="ARBA00022777"/>
    </source>
</evidence>
<evidence type="ECO:0000256" key="6">
    <source>
        <dbReference type="PROSITE-ProRule" id="PRU10141"/>
    </source>
</evidence>
<organism evidence="9 10">
    <name type="scientific">Sphagnum troendelagicum</name>
    <dbReference type="NCBI Taxonomy" id="128251"/>
    <lineage>
        <taxon>Eukaryota</taxon>
        <taxon>Viridiplantae</taxon>
        <taxon>Streptophyta</taxon>
        <taxon>Embryophyta</taxon>
        <taxon>Bryophyta</taxon>
        <taxon>Sphagnophytina</taxon>
        <taxon>Sphagnopsida</taxon>
        <taxon>Sphagnales</taxon>
        <taxon>Sphagnaceae</taxon>
        <taxon>Sphagnum</taxon>
    </lineage>
</organism>
<dbReference type="PANTHER" id="PTHR44329">
    <property type="entry name" value="SERINE/THREONINE-PROTEIN KINASE TNNI3K-RELATED"/>
    <property type="match status" value="1"/>
</dbReference>
<feature type="binding site" evidence="6">
    <location>
        <position position="263"/>
    </location>
    <ligand>
        <name>ATP</name>
        <dbReference type="ChEBI" id="CHEBI:30616"/>
    </ligand>
</feature>
<dbReference type="Proteomes" id="UP001497512">
    <property type="component" value="Chromosome 8"/>
</dbReference>
<evidence type="ECO:0000259" key="8">
    <source>
        <dbReference type="PROSITE" id="PS51752"/>
    </source>
</evidence>
<dbReference type="InterPro" id="IPR011009">
    <property type="entry name" value="Kinase-like_dom_sf"/>
</dbReference>
<feature type="domain" description="Protein kinase" evidence="7">
    <location>
        <begin position="236"/>
        <end position="518"/>
    </location>
</feature>
<dbReference type="InterPro" id="IPR001245">
    <property type="entry name" value="Ser-Thr/Tyr_kinase_cat_dom"/>
</dbReference>
<dbReference type="SMART" id="SM00915">
    <property type="entry name" value="Jacalin"/>
    <property type="match status" value="1"/>
</dbReference>
<keyword evidence="4" id="KW-0418">Kinase</keyword>
<dbReference type="InterPro" id="IPR051681">
    <property type="entry name" value="Ser/Thr_Kinases-Pseudokinases"/>
</dbReference>
<proteinExistence type="predicted"/>
<evidence type="ECO:0000256" key="2">
    <source>
        <dbReference type="ARBA" id="ARBA00022679"/>
    </source>
</evidence>
<dbReference type="PROSITE" id="PS00108">
    <property type="entry name" value="PROTEIN_KINASE_ST"/>
    <property type="match status" value="1"/>
</dbReference>
<dbReference type="PANTHER" id="PTHR44329:SF260">
    <property type="entry name" value="PROTEIN KINASE DOMAIN-CONTAINING PROTEIN"/>
    <property type="match status" value="1"/>
</dbReference>
<dbReference type="PROSITE" id="PS00107">
    <property type="entry name" value="PROTEIN_KINASE_ATP"/>
    <property type="match status" value="1"/>
</dbReference>
<dbReference type="PROSITE" id="PS51752">
    <property type="entry name" value="JACALIN_LECTIN"/>
    <property type="match status" value="1"/>
</dbReference>
<evidence type="ECO:0000256" key="5">
    <source>
        <dbReference type="ARBA" id="ARBA00022840"/>
    </source>
</evidence>
<dbReference type="InterPro" id="IPR008271">
    <property type="entry name" value="Ser/Thr_kinase_AS"/>
</dbReference>
<keyword evidence="10" id="KW-1185">Reference proteome</keyword>
<dbReference type="InterPro" id="IPR036404">
    <property type="entry name" value="Jacalin-like_lectin_dom_sf"/>
</dbReference>
<dbReference type="Gene3D" id="1.10.510.10">
    <property type="entry name" value="Transferase(Phosphotransferase) domain 1"/>
    <property type="match status" value="1"/>
</dbReference>
<dbReference type="SMART" id="SM00220">
    <property type="entry name" value="S_TKc"/>
    <property type="match status" value="1"/>
</dbReference>
<dbReference type="InterPro" id="IPR017441">
    <property type="entry name" value="Protein_kinase_ATP_BS"/>
</dbReference>
<protein>
    <recommendedName>
        <fullName evidence="11">Protein kinase domain-containing protein</fullName>
    </recommendedName>
</protein>
<keyword evidence="2" id="KW-0808">Transferase</keyword>
<evidence type="ECO:0000256" key="1">
    <source>
        <dbReference type="ARBA" id="ARBA00022527"/>
    </source>
</evidence>
<dbReference type="Pfam" id="PF07714">
    <property type="entry name" value="PK_Tyr_Ser-Thr"/>
    <property type="match status" value="1"/>
</dbReference>
<dbReference type="SUPFAM" id="SSF51101">
    <property type="entry name" value="Mannose-binding lectins"/>
    <property type="match status" value="1"/>
</dbReference>
<evidence type="ECO:0000256" key="3">
    <source>
        <dbReference type="ARBA" id="ARBA00022741"/>
    </source>
</evidence>
<gene>
    <name evidence="9" type="ORF">CSSPTR1EN2_LOCUS22158</name>
</gene>
<sequence>MATNFLLLVKAAIDKAESLTSGENEQRLKLNKLQCKCIVEKLSAQTQEILNSVESTCTNSAVAFEPYEATLKELYRVVTDALSLIKDCCAEKWLLRAIKQRAGTNIEDFAKILYEIEWCTLILCSIIPRNVSSAGRQTVMFEPEGCNGKLNAFDLFKLERASNEDRESLRLGLEHLRQDHVCDNTMEDCLRFRSDACLATQLLEMLDKWTAALADGPMAREIALVPSLWKVDPRDLPKGKLLGKGGFGKVQETTWLGEKYAKKVFHMNGNESQSLMIESDILTRICHPTVVRTVCWSEDTDKDNCSLVMDLMLSDLSKFLKDVPRLSILAAVDLMLEVAEGMKYLHGRPPRGFIHRDLKSFNILVRPLADAPELKYDEGYLKVKVADFGTAKIKNLSTRYSAQPVDIGTRLWMAPEMIGNEDDIDHESEHGSLRKLPFKVDVYSFAIVCAEILTGEMPYEGSHMSQTQLVKQIRKHGLRPKLPESCPRRLAFLIQRCWEHKPDERPNFSEICTELRYIKGLLLRGDEVQLQNVNIHPLGTKLIQVQGPWGSPTRTGTAFCEGVTAAITGFKIRFSLTHKAIWRLTVYYDTDGQEFHTVHGSSHSAHDPSQPDELAGETEIRFRHPYEYLEQIEGSYGVTPALSWNGKSHDVVNGTAATTVGWKNPFTVISSLTFKSNKETYGPYGVTGDSPFKTDVGKIVGIFGRAGTCLDRIGVFLRRPEVII</sequence>
<feature type="domain" description="Jacalin-type lectin" evidence="8">
    <location>
        <begin position="543"/>
        <end position="719"/>
    </location>
</feature>
<keyword evidence="1" id="KW-0723">Serine/threonine-protein kinase</keyword>
<dbReference type="PROSITE" id="PS50011">
    <property type="entry name" value="PROTEIN_KINASE_DOM"/>
    <property type="match status" value="1"/>
</dbReference>
<reference evidence="9" key="1">
    <citation type="submission" date="2024-02" db="EMBL/GenBank/DDBJ databases">
        <authorList>
            <consortium name="ELIXIR-Norway"/>
            <consortium name="Elixir Norway"/>
        </authorList>
    </citation>
    <scope>NUCLEOTIDE SEQUENCE</scope>
</reference>
<keyword evidence="5 6" id="KW-0067">ATP-binding</keyword>
<keyword evidence="3 6" id="KW-0547">Nucleotide-binding</keyword>
<dbReference type="InterPro" id="IPR001229">
    <property type="entry name" value="Jacalin-like_lectin_dom"/>
</dbReference>
<name>A0ABP0V0X6_9BRYO</name>
<dbReference type="SUPFAM" id="SSF56112">
    <property type="entry name" value="Protein kinase-like (PK-like)"/>
    <property type="match status" value="1"/>
</dbReference>
<evidence type="ECO:0000313" key="10">
    <source>
        <dbReference type="Proteomes" id="UP001497512"/>
    </source>
</evidence>